<name>A0A9D4IYH3_DREPO</name>
<evidence type="ECO:0000313" key="1">
    <source>
        <dbReference type="EMBL" id="KAH3789394.1"/>
    </source>
</evidence>
<keyword evidence="2" id="KW-1185">Reference proteome</keyword>
<organism evidence="1 2">
    <name type="scientific">Dreissena polymorpha</name>
    <name type="common">Zebra mussel</name>
    <name type="synonym">Mytilus polymorpha</name>
    <dbReference type="NCBI Taxonomy" id="45954"/>
    <lineage>
        <taxon>Eukaryota</taxon>
        <taxon>Metazoa</taxon>
        <taxon>Spiralia</taxon>
        <taxon>Lophotrochozoa</taxon>
        <taxon>Mollusca</taxon>
        <taxon>Bivalvia</taxon>
        <taxon>Autobranchia</taxon>
        <taxon>Heteroconchia</taxon>
        <taxon>Euheterodonta</taxon>
        <taxon>Imparidentia</taxon>
        <taxon>Neoheterodontei</taxon>
        <taxon>Myida</taxon>
        <taxon>Dreissenoidea</taxon>
        <taxon>Dreissenidae</taxon>
        <taxon>Dreissena</taxon>
    </lineage>
</organism>
<gene>
    <name evidence="1" type="ORF">DPMN_167572</name>
</gene>
<dbReference type="EMBL" id="JAIWYP010000008">
    <property type="protein sequence ID" value="KAH3789394.1"/>
    <property type="molecule type" value="Genomic_DNA"/>
</dbReference>
<dbReference type="Proteomes" id="UP000828390">
    <property type="component" value="Unassembled WGS sequence"/>
</dbReference>
<comment type="caution">
    <text evidence="1">The sequence shown here is derived from an EMBL/GenBank/DDBJ whole genome shotgun (WGS) entry which is preliminary data.</text>
</comment>
<sequence>MIRYNADLSEVRDIKYMTEIPPTTFPFRTHLFITLRSGTMPLIFEVTPRREIKRRTPYQRRAQLIAGNRIHLDNGGP</sequence>
<evidence type="ECO:0000313" key="2">
    <source>
        <dbReference type="Proteomes" id="UP000828390"/>
    </source>
</evidence>
<dbReference type="AlphaFoldDB" id="A0A9D4IYH3"/>
<reference evidence="1" key="2">
    <citation type="submission" date="2020-11" db="EMBL/GenBank/DDBJ databases">
        <authorList>
            <person name="McCartney M.A."/>
            <person name="Auch B."/>
            <person name="Kono T."/>
            <person name="Mallez S."/>
            <person name="Becker A."/>
            <person name="Gohl D.M."/>
            <person name="Silverstein K.A.T."/>
            <person name="Koren S."/>
            <person name="Bechman K.B."/>
            <person name="Herman A."/>
            <person name="Abrahante J.E."/>
            <person name="Garbe J."/>
        </authorList>
    </citation>
    <scope>NUCLEOTIDE SEQUENCE</scope>
    <source>
        <strain evidence="1">Duluth1</strain>
        <tissue evidence="1">Whole animal</tissue>
    </source>
</reference>
<proteinExistence type="predicted"/>
<accession>A0A9D4IYH3</accession>
<reference evidence="1" key="1">
    <citation type="journal article" date="2019" name="bioRxiv">
        <title>The Genome of the Zebra Mussel, Dreissena polymorpha: A Resource for Invasive Species Research.</title>
        <authorList>
            <person name="McCartney M.A."/>
            <person name="Auch B."/>
            <person name="Kono T."/>
            <person name="Mallez S."/>
            <person name="Zhang Y."/>
            <person name="Obille A."/>
            <person name="Becker A."/>
            <person name="Abrahante J.E."/>
            <person name="Garbe J."/>
            <person name="Badalamenti J.P."/>
            <person name="Herman A."/>
            <person name="Mangelson H."/>
            <person name="Liachko I."/>
            <person name="Sullivan S."/>
            <person name="Sone E.D."/>
            <person name="Koren S."/>
            <person name="Silverstein K.A.T."/>
            <person name="Beckman K.B."/>
            <person name="Gohl D.M."/>
        </authorList>
    </citation>
    <scope>NUCLEOTIDE SEQUENCE</scope>
    <source>
        <strain evidence="1">Duluth1</strain>
        <tissue evidence="1">Whole animal</tissue>
    </source>
</reference>
<protein>
    <submittedName>
        <fullName evidence="1">Uncharacterized protein</fullName>
    </submittedName>
</protein>